<dbReference type="EMBL" id="PFBD01000031">
    <property type="protein sequence ID" value="PIR86617.1"/>
    <property type="molecule type" value="Genomic_DNA"/>
</dbReference>
<protein>
    <submittedName>
        <fullName evidence="1">Uncharacterized protein</fullName>
    </submittedName>
</protein>
<name>A0A2H0UJN9_9BACT</name>
<accession>A0A2H0UJN9</accession>
<organism evidence="1 2">
    <name type="scientific">Candidatus Harrisonbacteria bacterium CG10_big_fil_rev_8_21_14_0_10_49_15</name>
    <dbReference type="NCBI Taxonomy" id="1974587"/>
    <lineage>
        <taxon>Bacteria</taxon>
        <taxon>Candidatus Harrisoniibacteriota</taxon>
    </lineage>
</organism>
<dbReference type="Proteomes" id="UP000229526">
    <property type="component" value="Unassembled WGS sequence"/>
</dbReference>
<proteinExistence type="predicted"/>
<reference evidence="2" key="1">
    <citation type="submission" date="2017-09" db="EMBL/GenBank/DDBJ databases">
        <title>Depth-based differentiation of microbial function through sediment-hosted aquifers and enrichment of novel symbionts in the deep terrestrial subsurface.</title>
        <authorList>
            <person name="Probst A.J."/>
            <person name="Ladd B."/>
            <person name="Jarett J.K."/>
            <person name="Geller-Mcgrath D.E."/>
            <person name="Sieber C.M.K."/>
            <person name="Emerson J.B."/>
            <person name="Anantharaman K."/>
            <person name="Thomas B.C."/>
            <person name="Malmstrom R."/>
            <person name="Stieglmeier M."/>
            <person name="Klingl A."/>
            <person name="Woyke T."/>
            <person name="Ryan C.M."/>
            <person name="Banfield J.F."/>
        </authorList>
    </citation>
    <scope>NUCLEOTIDE SEQUENCE [LARGE SCALE GENOMIC DNA]</scope>
</reference>
<sequence length="95" mass="10788">MKQENVWIRLAGNARQIKLGATERWRFIINREAPEIQVTNWRVLGITDGDNFIPGTDPEGKEFGFVAWIDMYGDVFIEDGVAHITLKEAPENPSS</sequence>
<gene>
    <name evidence="1" type="ORF">COU11_04740</name>
</gene>
<evidence type="ECO:0000313" key="2">
    <source>
        <dbReference type="Proteomes" id="UP000229526"/>
    </source>
</evidence>
<comment type="caution">
    <text evidence="1">The sequence shown here is derived from an EMBL/GenBank/DDBJ whole genome shotgun (WGS) entry which is preliminary data.</text>
</comment>
<evidence type="ECO:0000313" key="1">
    <source>
        <dbReference type="EMBL" id="PIR86617.1"/>
    </source>
</evidence>
<dbReference type="AlphaFoldDB" id="A0A2H0UJN9"/>